<reference evidence="1" key="2">
    <citation type="submission" date="2020-09" db="EMBL/GenBank/DDBJ databases">
        <authorList>
            <person name="Sun Q."/>
            <person name="Kim S."/>
        </authorList>
    </citation>
    <scope>NUCLEOTIDE SEQUENCE</scope>
    <source>
        <strain evidence="1">KCTC 42097</strain>
    </source>
</reference>
<dbReference type="EMBL" id="BMZO01000003">
    <property type="protein sequence ID" value="GHC67028.1"/>
    <property type="molecule type" value="Genomic_DNA"/>
</dbReference>
<gene>
    <name evidence="1" type="ORF">GCM10010136_10720</name>
</gene>
<evidence type="ECO:0000313" key="1">
    <source>
        <dbReference type="EMBL" id="GHC67028.1"/>
    </source>
</evidence>
<dbReference type="AntiFam" id="ANF00072">
    <property type="entry name" value="Shadow ORF (opposite TypA)"/>
</dbReference>
<proteinExistence type="predicted"/>
<sequence>MLAVLGVIFKTHRIGLDRDTALALDIHRVKYLIFHLALFNRTGHLDQTIGKGGLAVVDVGNDGEIANIGQLCAHGPHLAVAEAKEKQETFDILP</sequence>
<name>A0A8J3DNR2_9HYPH</name>
<dbReference type="AlphaFoldDB" id="A0A8J3DNR2"/>
<keyword evidence="2" id="KW-1185">Reference proteome</keyword>
<accession>A0A8J3DNR2</accession>
<reference evidence="1" key="1">
    <citation type="journal article" date="2014" name="Int. J. Syst. Evol. Microbiol.">
        <title>Complete genome sequence of Corynebacterium casei LMG S-19264T (=DSM 44701T), isolated from a smear-ripened cheese.</title>
        <authorList>
            <consortium name="US DOE Joint Genome Institute (JGI-PGF)"/>
            <person name="Walter F."/>
            <person name="Albersmeier A."/>
            <person name="Kalinowski J."/>
            <person name="Ruckert C."/>
        </authorList>
    </citation>
    <scope>NUCLEOTIDE SEQUENCE</scope>
    <source>
        <strain evidence="1">KCTC 42097</strain>
    </source>
</reference>
<protein>
    <submittedName>
        <fullName evidence="1">Uncharacterized protein</fullName>
    </submittedName>
</protein>
<comment type="caution">
    <text evidence="1">The sequence shown here is derived from an EMBL/GenBank/DDBJ whole genome shotgun (WGS) entry which is preliminary data.</text>
</comment>
<dbReference type="Proteomes" id="UP000641137">
    <property type="component" value="Unassembled WGS sequence"/>
</dbReference>
<organism evidence="1 2">
    <name type="scientific">Limoniibacter endophyticus</name>
    <dbReference type="NCBI Taxonomy" id="1565040"/>
    <lineage>
        <taxon>Bacteria</taxon>
        <taxon>Pseudomonadati</taxon>
        <taxon>Pseudomonadota</taxon>
        <taxon>Alphaproteobacteria</taxon>
        <taxon>Hyphomicrobiales</taxon>
        <taxon>Bartonellaceae</taxon>
        <taxon>Limoniibacter</taxon>
    </lineage>
</organism>
<evidence type="ECO:0000313" key="2">
    <source>
        <dbReference type="Proteomes" id="UP000641137"/>
    </source>
</evidence>